<evidence type="ECO:0000313" key="3">
    <source>
        <dbReference type="Proteomes" id="UP000030762"/>
    </source>
</evidence>
<name>T0S310_SAPDV</name>
<reference evidence="2 3" key="1">
    <citation type="submission" date="2012-04" db="EMBL/GenBank/DDBJ databases">
        <title>The Genome Sequence of Saprolegnia declina VS20.</title>
        <authorList>
            <consortium name="The Broad Institute Genome Sequencing Platform"/>
            <person name="Russ C."/>
            <person name="Nusbaum C."/>
            <person name="Tyler B."/>
            <person name="van West P."/>
            <person name="Dieguez-Uribeondo J."/>
            <person name="de Bruijn I."/>
            <person name="Tripathy S."/>
            <person name="Jiang R."/>
            <person name="Young S.K."/>
            <person name="Zeng Q."/>
            <person name="Gargeya S."/>
            <person name="Fitzgerald M."/>
            <person name="Haas B."/>
            <person name="Abouelleil A."/>
            <person name="Alvarado L."/>
            <person name="Arachchi H.M."/>
            <person name="Berlin A."/>
            <person name="Chapman S.B."/>
            <person name="Goldberg J."/>
            <person name="Griggs A."/>
            <person name="Gujja S."/>
            <person name="Hansen M."/>
            <person name="Howarth C."/>
            <person name="Imamovic A."/>
            <person name="Larimer J."/>
            <person name="McCowen C."/>
            <person name="Montmayeur A."/>
            <person name="Murphy C."/>
            <person name="Neiman D."/>
            <person name="Pearson M."/>
            <person name="Priest M."/>
            <person name="Roberts A."/>
            <person name="Saif S."/>
            <person name="Shea T."/>
            <person name="Sisk P."/>
            <person name="Sykes S."/>
            <person name="Wortman J."/>
            <person name="Nusbaum C."/>
            <person name="Birren B."/>
        </authorList>
    </citation>
    <scope>NUCLEOTIDE SEQUENCE [LARGE SCALE GENOMIC DNA]</scope>
    <source>
        <strain evidence="2 3">VS20</strain>
    </source>
</reference>
<dbReference type="EMBL" id="JH767139">
    <property type="protein sequence ID" value="EQC39433.1"/>
    <property type="molecule type" value="Genomic_DNA"/>
</dbReference>
<dbReference type="OrthoDB" id="73018at2759"/>
<keyword evidence="3" id="KW-1185">Reference proteome</keyword>
<proteinExistence type="predicted"/>
<evidence type="ECO:0000313" key="2">
    <source>
        <dbReference type="EMBL" id="EQC39433.1"/>
    </source>
</evidence>
<dbReference type="RefSeq" id="XP_008607494.1">
    <property type="nucleotide sequence ID" value="XM_008609272.1"/>
</dbReference>
<protein>
    <submittedName>
        <fullName evidence="2">Uncharacterized protein</fullName>
    </submittedName>
</protein>
<evidence type="ECO:0000256" key="1">
    <source>
        <dbReference type="SAM" id="MobiDB-lite"/>
    </source>
</evidence>
<organism evidence="2 3">
    <name type="scientific">Saprolegnia diclina (strain VS20)</name>
    <dbReference type="NCBI Taxonomy" id="1156394"/>
    <lineage>
        <taxon>Eukaryota</taxon>
        <taxon>Sar</taxon>
        <taxon>Stramenopiles</taxon>
        <taxon>Oomycota</taxon>
        <taxon>Saprolegniomycetes</taxon>
        <taxon>Saprolegniales</taxon>
        <taxon>Saprolegniaceae</taxon>
        <taxon>Saprolegnia</taxon>
    </lineage>
</organism>
<dbReference type="GeneID" id="19944362"/>
<dbReference type="AlphaFoldDB" id="T0S310"/>
<dbReference type="Proteomes" id="UP000030762">
    <property type="component" value="Unassembled WGS sequence"/>
</dbReference>
<feature type="region of interest" description="Disordered" evidence="1">
    <location>
        <begin position="75"/>
        <end position="106"/>
    </location>
</feature>
<accession>T0S310</accession>
<dbReference type="VEuPathDB" id="FungiDB:SDRG_03635"/>
<dbReference type="InParanoid" id="T0S310"/>
<dbReference type="OMA" id="ACPDHHF"/>
<gene>
    <name evidence="2" type="ORF">SDRG_03635</name>
</gene>
<feature type="compositionally biased region" description="Low complexity" evidence="1">
    <location>
        <begin position="83"/>
        <end position="99"/>
    </location>
</feature>
<sequence>MRCVFRDCSEPVLPDSHKCAFHKNRRLCSVIGCENQVYARKLCVKHGARKRCSFPKCHAFTQGYAACPDHHFWPQKSSPKTRPQQQPHGSPYSSSSDSSARGHHRTTVTSVAIENEVPKEGMDAFVLAFTPQWIESYDLAWLEAV</sequence>